<keyword evidence="1" id="KW-0812">Transmembrane</keyword>
<dbReference type="STRING" id="1802591.A2113_02265"/>
<keyword evidence="1" id="KW-1133">Transmembrane helix</keyword>
<feature type="transmembrane region" description="Helical" evidence="1">
    <location>
        <begin position="80"/>
        <end position="99"/>
    </location>
</feature>
<accession>A0A1G1W4T3</accession>
<comment type="caution">
    <text evidence="2">The sequence shown here is derived from an EMBL/GenBank/DDBJ whole genome shotgun (WGS) entry which is preliminary data.</text>
</comment>
<evidence type="ECO:0000313" key="2">
    <source>
        <dbReference type="EMBL" id="OGY22692.1"/>
    </source>
</evidence>
<feature type="transmembrane region" description="Helical" evidence="1">
    <location>
        <begin position="133"/>
        <end position="153"/>
    </location>
</feature>
<feature type="transmembrane region" description="Helical" evidence="1">
    <location>
        <begin position="7"/>
        <end position="30"/>
    </location>
</feature>
<evidence type="ECO:0000256" key="1">
    <source>
        <dbReference type="SAM" id="Phobius"/>
    </source>
</evidence>
<organism evidence="2 3">
    <name type="scientific">Candidatus Woykebacteria bacterium GWA1_44_8</name>
    <dbReference type="NCBI Taxonomy" id="1802591"/>
    <lineage>
        <taxon>Bacteria</taxon>
        <taxon>Candidatus Woykeibacteriota</taxon>
    </lineage>
</organism>
<gene>
    <name evidence="2" type="ORF">A2113_02265</name>
</gene>
<name>A0A1G1W4T3_9BACT</name>
<evidence type="ECO:0000313" key="3">
    <source>
        <dbReference type="Proteomes" id="UP000176299"/>
    </source>
</evidence>
<keyword evidence="1" id="KW-0472">Membrane</keyword>
<dbReference type="Proteomes" id="UP000176299">
    <property type="component" value="Unassembled WGS sequence"/>
</dbReference>
<reference evidence="2 3" key="1">
    <citation type="journal article" date="2016" name="Nat. Commun.">
        <title>Thousands of microbial genomes shed light on interconnected biogeochemical processes in an aquifer system.</title>
        <authorList>
            <person name="Anantharaman K."/>
            <person name="Brown C.T."/>
            <person name="Hug L.A."/>
            <person name="Sharon I."/>
            <person name="Castelle C.J."/>
            <person name="Probst A.J."/>
            <person name="Thomas B.C."/>
            <person name="Singh A."/>
            <person name="Wilkins M.J."/>
            <person name="Karaoz U."/>
            <person name="Brodie E.L."/>
            <person name="Williams K.H."/>
            <person name="Hubbard S.S."/>
            <person name="Banfield J.F."/>
        </authorList>
    </citation>
    <scope>NUCLEOTIDE SEQUENCE [LARGE SCALE GENOMIC DNA]</scope>
</reference>
<feature type="transmembrane region" description="Helical" evidence="1">
    <location>
        <begin position="106"/>
        <end position="127"/>
    </location>
</feature>
<dbReference type="AlphaFoldDB" id="A0A1G1W4T3"/>
<proteinExistence type="predicted"/>
<protein>
    <submittedName>
        <fullName evidence="2">Uncharacterized protein</fullName>
    </submittedName>
</protein>
<dbReference type="EMBL" id="MHCN01000001">
    <property type="protein sequence ID" value="OGY22692.1"/>
    <property type="molecule type" value="Genomic_DNA"/>
</dbReference>
<sequence length="161" mass="17477">MNTFVKIGLGVAIAVIFPLMVGLGIEAFYASPKDPYEQCLSVMPKCEEGQKCLQEPKQDPTYKKCFDEQDAINQAHNRNVFVITTVIGFVTIAGGALFLSEAMGPIAPGIVFGGLFTIMYGTGRGAAAVDKRWLFLELLVVLAGLILVTRRYLSITAKAKK</sequence>